<dbReference type="AlphaFoldDB" id="A0AA88DWD9"/>
<reference evidence="1" key="1">
    <citation type="submission" date="2023-07" db="EMBL/GenBank/DDBJ databases">
        <title>draft genome sequence of fig (Ficus carica).</title>
        <authorList>
            <person name="Takahashi T."/>
            <person name="Nishimura K."/>
        </authorList>
    </citation>
    <scope>NUCLEOTIDE SEQUENCE</scope>
</reference>
<keyword evidence="2" id="KW-1185">Reference proteome</keyword>
<evidence type="ECO:0000313" key="2">
    <source>
        <dbReference type="Proteomes" id="UP001187192"/>
    </source>
</evidence>
<dbReference type="EMBL" id="BTGU01000139">
    <property type="protein sequence ID" value="GMN62963.1"/>
    <property type="molecule type" value="Genomic_DNA"/>
</dbReference>
<evidence type="ECO:0000313" key="1">
    <source>
        <dbReference type="EMBL" id="GMN62963.1"/>
    </source>
</evidence>
<proteinExistence type="predicted"/>
<gene>
    <name evidence="1" type="ORF">TIFTF001_032045</name>
</gene>
<protein>
    <submittedName>
        <fullName evidence="1">Uncharacterized protein</fullName>
    </submittedName>
</protein>
<organism evidence="1 2">
    <name type="scientific">Ficus carica</name>
    <name type="common">Common fig</name>
    <dbReference type="NCBI Taxonomy" id="3494"/>
    <lineage>
        <taxon>Eukaryota</taxon>
        <taxon>Viridiplantae</taxon>
        <taxon>Streptophyta</taxon>
        <taxon>Embryophyta</taxon>
        <taxon>Tracheophyta</taxon>
        <taxon>Spermatophyta</taxon>
        <taxon>Magnoliopsida</taxon>
        <taxon>eudicotyledons</taxon>
        <taxon>Gunneridae</taxon>
        <taxon>Pentapetalae</taxon>
        <taxon>rosids</taxon>
        <taxon>fabids</taxon>
        <taxon>Rosales</taxon>
        <taxon>Moraceae</taxon>
        <taxon>Ficeae</taxon>
        <taxon>Ficus</taxon>
    </lineage>
</organism>
<comment type="caution">
    <text evidence="1">The sequence shown here is derived from an EMBL/GenBank/DDBJ whole genome shotgun (WGS) entry which is preliminary data.</text>
</comment>
<accession>A0AA88DWD9</accession>
<sequence>MVRNSAQQICCYQLGDWAYRPGRSWACGLKVMQPTISHAGKESSPAGGWGRECHVAGAGSWRGKTPGEWRSDTWQCCCSTGEGETEGRK</sequence>
<name>A0AA88DWD9_FICCA</name>
<dbReference type="Proteomes" id="UP001187192">
    <property type="component" value="Unassembled WGS sequence"/>
</dbReference>